<organism evidence="3 4">
    <name type="scientific">Globisporangium ultimum (strain ATCC 200006 / CBS 805.95 / DAOM BR144)</name>
    <name type="common">Pythium ultimum</name>
    <dbReference type="NCBI Taxonomy" id="431595"/>
    <lineage>
        <taxon>Eukaryota</taxon>
        <taxon>Sar</taxon>
        <taxon>Stramenopiles</taxon>
        <taxon>Oomycota</taxon>
        <taxon>Peronosporomycetes</taxon>
        <taxon>Pythiales</taxon>
        <taxon>Pythiaceae</taxon>
        <taxon>Globisporangium</taxon>
    </lineage>
</organism>
<dbReference type="eggNOG" id="ENOG502S05C">
    <property type="taxonomic scope" value="Eukaryota"/>
</dbReference>
<dbReference type="STRING" id="431595.K3WSP3"/>
<dbReference type="GO" id="GO:0000151">
    <property type="term" value="C:ubiquitin ligase complex"/>
    <property type="evidence" value="ECO:0007669"/>
    <property type="project" value="TreeGrafter"/>
</dbReference>
<dbReference type="GO" id="GO:0043161">
    <property type="term" value="P:proteasome-mediated ubiquitin-dependent protein catabolic process"/>
    <property type="evidence" value="ECO:0007669"/>
    <property type="project" value="TreeGrafter"/>
</dbReference>
<sequence length="484" mass="53927">MDPAAVVAEYMQAKQEHERALAAVEAMRAQLESVRSEYVDARQVELRMEQDVQSTTARVAADLHAMHLHESNERNEETQQSLPPVVDSLVEYHRNIGCYHCYLFVGGDAYDRIDANALRVHVAFPHVKLLHGSFNGADDRVWWATEIERNVDEASCAVEVKGDHVYVRLPVKDGDKEVAGDGFSSFSQIMAKELDKTQYGKLTCRSCDSVLMTTSLIDKVLPLPSANWMDMFDFWGAGIGAFEHLPREDIFAHAGRVYVGEAHILLHEQETVADALEDVDAPVKAQEPGPRDTEEDNDATKDESWQPLRCSQCKAAVGMRHLENRQTIRLEKHLISSSSSTAVGSKIDAKEDIFARYTVDSIVCTELLEFADSDGVFRYTLRAATEATAATAQPPSLQLQLLSWETMIQVKSSAPEFQRVLKVLYSEESTRPVLPVAVPAPASQELLFAPVVCEAIAQRLRKSSALLPKTLQTFNKMNVGYLYA</sequence>
<dbReference type="PANTHER" id="PTHR31531:SF2">
    <property type="entry name" value="E3 UBIQUITIN-PROTEIN LIGASE E3D"/>
    <property type="match status" value="1"/>
</dbReference>
<dbReference type="Pfam" id="PF09814">
    <property type="entry name" value="HECT_2"/>
    <property type="match status" value="1"/>
</dbReference>
<reference evidence="4" key="2">
    <citation type="submission" date="2010-04" db="EMBL/GenBank/DDBJ databases">
        <authorList>
            <person name="Buell R."/>
            <person name="Hamilton J."/>
            <person name="Hostetler J."/>
        </authorList>
    </citation>
    <scope>NUCLEOTIDE SEQUENCE [LARGE SCALE GENOMIC DNA]</scope>
    <source>
        <strain evidence="4">DAOM:BR144</strain>
    </source>
</reference>
<dbReference type="GO" id="GO:0061630">
    <property type="term" value="F:ubiquitin protein ligase activity"/>
    <property type="evidence" value="ECO:0007669"/>
    <property type="project" value="TreeGrafter"/>
</dbReference>
<dbReference type="OMA" id="NIGCYQC"/>
<dbReference type="GO" id="GO:0005634">
    <property type="term" value="C:nucleus"/>
    <property type="evidence" value="ECO:0007669"/>
    <property type="project" value="TreeGrafter"/>
</dbReference>
<dbReference type="VEuPathDB" id="FungiDB:PYU1_G007971"/>
<keyword evidence="1" id="KW-0175">Coiled coil</keyword>
<dbReference type="InParanoid" id="K3WSP3"/>
<protein>
    <recommendedName>
        <fullName evidence="5">HECT domain-containing protein</fullName>
    </recommendedName>
</protein>
<proteinExistence type="predicted"/>
<evidence type="ECO:0000313" key="3">
    <source>
        <dbReference type="EnsemblProtists" id="PYU1_T007987"/>
    </source>
</evidence>
<dbReference type="GO" id="GO:0005829">
    <property type="term" value="C:cytosol"/>
    <property type="evidence" value="ECO:0007669"/>
    <property type="project" value="TreeGrafter"/>
</dbReference>
<dbReference type="GO" id="GO:0051865">
    <property type="term" value="P:protein autoubiquitination"/>
    <property type="evidence" value="ECO:0007669"/>
    <property type="project" value="TreeGrafter"/>
</dbReference>
<dbReference type="GO" id="GO:0031624">
    <property type="term" value="F:ubiquitin conjugating enzyme binding"/>
    <property type="evidence" value="ECO:0007669"/>
    <property type="project" value="TreeGrafter"/>
</dbReference>
<evidence type="ECO:0008006" key="5">
    <source>
        <dbReference type="Google" id="ProtNLM"/>
    </source>
</evidence>
<keyword evidence="4" id="KW-1185">Reference proteome</keyword>
<evidence type="ECO:0000313" key="4">
    <source>
        <dbReference type="Proteomes" id="UP000019132"/>
    </source>
</evidence>
<dbReference type="EnsemblProtists" id="PYU1_T007987">
    <property type="protein sequence ID" value="PYU1_T007987"/>
    <property type="gene ID" value="PYU1_G007971"/>
</dbReference>
<dbReference type="GO" id="GO:0030332">
    <property type="term" value="F:cyclin binding"/>
    <property type="evidence" value="ECO:0007669"/>
    <property type="project" value="TreeGrafter"/>
</dbReference>
<name>K3WSP3_GLOUD</name>
<dbReference type="AlphaFoldDB" id="K3WSP3"/>
<dbReference type="HOGENOM" id="CLU_024777_0_0_1"/>
<feature type="coiled-coil region" evidence="1">
    <location>
        <begin position="7"/>
        <end position="44"/>
    </location>
</feature>
<dbReference type="GO" id="GO:0006513">
    <property type="term" value="P:protein monoubiquitination"/>
    <property type="evidence" value="ECO:0007669"/>
    <property type="project" value="TreeGrafter"/>
</dbReference>
<dbReference type="EMBL" id="GL376617">
    <property type="status" value="NOT_ANNOTATED_CDS"/>
    <property type="molecule type" value="Genomic_DNA"/>
</dbReference>
<feature type="region of interest" description="Disordered" evidence="2">
    <location>
        <begin position="281"/>
        <end position="305"/>
    </location>
</feature>
<reference evidence="4" key="1">
    <citation type="journal article" date="2010" name="Genome Biol.">
        <title>Genome sequence of the necrotrophic plant pathogen Pythium ultimum reveals original pathogenicity mechanisms and effector repertoire.</title>
        <authorList>
            <person name="Levesque C.A."/>
            <person name="Brouwer H."/>
            <person name="Cano L."/>
            <person name="Hamilton J.P."/>
            <person name="Holt C."/>
            <person name="Huitema E."/>
            <person name="Raffaele S."/>
            <person name="Robideau G.P."/>
            <person name="Thines M."/>
            <person name="Win J."/>
            <person name="Zerillo M.M."/>
            <person name="Beakes G.W."/>
            <person name="Boore J.L."/>
            <person name="Busam D."/>
            <person name="Dumas B."/>
            <person name="Ferriera S."/>
            <person name="Fuerstenberg S.I."/>
            <person name="Gachon C.M."/>
            <person name="Gaulin E."/>
            <person name="Govers F."/>
            <person name="Grenville-Briggs L."/>
            <person name="Horner N."/>
            <person name="Hostetler J."/>
            <person name="Jiang R.H."/>
            <person name="Johnson J."/>
            <person name="Krajaejun T."/>
            <person name="Lin H."/>
            <person name="Meijer H.J."/>
            <person name="Moore B."/>
            <person name="Morris P."/>
            <person name="Phuntmart V."/>
            <person name="Puiu D."/>
            <person name="Shetty J."/>
            <person name="Stajich J.E."/>
            <person name="Tripathy S."/>
            <person name="Wawra S."/>
            <person name="van West P."/>
            <person name="Whitty B.R."/>
            <person name="Coutinho P.M."/>
            <person name="Henrissat B."/>
            <person name="Martin F."/>
            <person name="Thomas P.D."/>
            <person name="Tyler B.M."/>
            <person name="De Vries R.P."/>
            <person name="Kamoun S."/>
            <person name="Yandell M."/>
            <person name="Tisserat N."/>
            <person name="Buell C.R."/>
        </authorList>
    </citation>
    <scope>NUCLEOTIDE SEQUENCE</scope>
    <source>
        <strain evidence="4">DAOM:BR144</strain>
    </source>
</reference>
<evidence type="ECO:0000256" key="1">
    <source>
        <dbReference type="SAM" id="Coils"/>
    </source>
</evidence>
<dbReference type="InterPro" id="IPR019193">
    <property type="entry name" value="UBQ-conj_enz_E2-bd_prot"/>
</dbReference>
<evidence type="ECO:0000256" key="2">
    <source>
        <dbReference type="SAM" id="MobiDB-lite"/>
    </source>
</evidence>
<reference evidence="3" key="3">
    <citation type="submission" date="2015-02" db="UniProtKB">
        <authorList>
            <consortium name="EnsemblProtists"/>
        </authorList>
    </citation>
    <scope>IDENTIFICATION</scope>
    <source>
        <strain evidence="3">DAOM BR144</strain>
    </source>
</reference>
<accession>K3WSP3</accession>
<dbReference type="PANTHER" id="PTHR31531">
    <property type="entry name" value="E3 UBIQUITIN-PROTEIN LIGASE E3D FAMILY MEMBER"/>
    <property type="match status" value="1"/>
</dbReference>
<dbReference type="GO" id="GO:0000209">
    <property type="term" value="P:protein polyubiquitination"/>
    <property type="evidence" value="ECO:0007669"/>
    <property type="project" value="TreeGrafter"/>
</dbReference>
<dbReference type="Proteomes" id="UP000019132">
    <property type="component" value="Unassembled WGS sequence"/>
</dbReference>